<dbReference type="RefSeq" id="YP_002128467.1">
    <property type="nucleotide sequence ID" value="NC_011142.1"/>
</dbReference>
<keyword evidence="2" id="KW-0378">Hydrolase</keyword>
<dbReference type="InterPro" id="IPR051532">
    <property type="entry name" value="Ester_Hydrolysis_Enzymes"/>
</dbReference>
<evidence type="ECO:0000313" key="2">
    <source>
        <dbReference type="EMBL" id="ACG60355.1"/>
    </source>
</evidence>
<evidence type="ECO:0000259" key="1">
    <source>
        <dbReference type="Pfam" id="PF13472"/>
    </source>
</evidence>
<dbReference type="EMBL" id="EU876853">
    <property type="protein sequence ID" value="ACG60355.1"/>
    <property type="molecule type" value="Genomic_DNA"/>
</dbReference>
<feature type="domain" description="SGNH hydrolase-type esterase" evidence="1">
    <location>
        <begin position="257"/>
        <end position="433"/>
    </location>
</feature>
<dbReference type="Gene3D" id="3.40.50.1110">
    <property type="entry name" value="SGNH hydrolase"/>
    <property type="match status" value="1"/>
</dbReference>
<accession>B5AX52</accession>
<dbReference type="GeneID" id="6779535"/>
<dbReference type="SUPFAM" id="SSF52266">
    <property type="entry name" value="SGNH hydrolase"/>
    <property type="match status" value="1"/>
</dbReference>
<evidence type="ECO:0000313" key="3">
    <source>
        <dbReference type="Proteomes" id="UP000001862"/>
    </source>
</evidence>
<sequence length="451" mass="48774">MTKNYTQLKALANSSFPDEGAEKITPEKLRSYLVDSVDTMRSGDGALISPYKKSTRSLSGYEDVVSTAAYLDRTYRMAMAAPADFVGIRIILRNISNSAINWTGKIYAAPSTGFTANNPTGSWTQVTFNGRDTSGSFSIPAGFGNVQRNTASQGVMISDWIPVNSVPRADGQEFPIIYLSGYVSASQGNVTLMGNSSLPSAEWATSSNAVVQGRVFKALSATGDFANSSSFAGVDGYGSPFVEIEFLHSKNVLTMCAMGDSITNGDTTTMRMSSPVHIASTLMNSSTSIVSAENQGFSSQNTNSFADRLSVRMLGRTPPSIVIYSAYSPNDFGQSQGKPFAVSQMMDNLFRAIELCKSNSVQIAISTGLPSSLSESEDINRRNYNEFIRSLCAKNNFILVDYDLAMKDSTDQTQINPLLRSDAIHPNLDGYKVMGQVLATALDQFKNDYFA</sequence>
<dbReference type="Proteomes" id="UP000001862">
    <property type="component" value="Segment"/>
</dbReference>
<keyword evidence="3" id="KW-1185">Reference proteome</keyword>
<dbReference type="KEGG" id="vg:6779535"/>
<reference evidence="3" key="1">
    <citation type="journal article" date="2009" name="Environ. Microbiol. Rep.">
        <title>Isolation and genomic characterization of the first phage infecting Iodobacteria: ?PLPE, a myovirus having a novel set of features.</title>
        <authorList>
            <person name="Leblanc C."/>
            <person name="Caumont-Sarcos A."/>
            <person name="Comeau A.M."/>
            <person name="Krisch H.M."/>
        </authorList>
    </citation>
    <scope>NUCLEOTIDE SEQUENCE [LARGE SCALE GENOMIC DNA]</scope>
</reference>
<protein>
    <submittedName>
        <fullName evidence="2">Gp33 putative acylhydrolase</fullName>
    </submittedName>
</protein>
<dbReference type="PANTHER" id="PTHR30383">
    <property type="entry name" value="THIOESTERASE 1/PROTEASE 1/LYSOPHOSPHOLIPASE L1"/>
    <property type="match status" value="1"/>
</dbReference>
<proteinExistence type="predicted"/>
<dbReference type="Pfam" id="PF13472">
    <property type="entry name" value="Lipase_GDSL_2"/>
    <property type="match status" value="1"/>
</dbReference>
<organism evidence="2 3">
    <name type="scientific">Iodobacter phage PhiPLPE</name>
    <dbReference type="NCBI Taxonomy" id="551895"/>
    <lineage>
        <taxon>Viruses</taxon>
        <taxon>Duplodnaviria</taxon>
        <taxon>Heunggongvirae</taxon>
        <taxon>Uroviricota</taxon>
        <taxon>Caudoviricetes</taxon>
        <taxon>Iodovirus</taxon>
        <taxon>Iodovirus PLPE</taxon>
    </lineage>
</organism>
<dbReference type="GO" id="GO:0016787">
    <property type="term" value="F:hydrolase activity"/>
    <property type="evidence" value="ECO:0007669"/>
    <property type="project" value="UniProtKB-KW"/>
</dbReference>
<dbReference type="InterPro" id="IPR013830">
    <property type="entry name" value="SGNH_hydro"/>
</dbReference>
<dbReference type="InterPro" id="IPR036514">
    <property type="entry name" value="SGNH_hydro_sf"/>
</dbReference>
<gene>
    <name evidence="2" type="ORF">phiPLPE_33</name>
</gene>
<name>B5AX52_9CAUD</name>